<dbReference type="RefSeq" id="WP_134245775.1">
    <property type="nucleotide sequence ID" value="NZ_SNTY01000085.1"/>
</dbReference>
<gene>
    <name evidence="1" type="ORF">E2B99_13655</name>
</gene>
<accession>A0A4Y7X982</accession>
<protein>
    <submittedName>
        <fullName evidence="1">Uncharacterized protein</fullName>
    </submittedName>
</protein>
<organism evidence="1 2">
    <name type="scientific">Alkanindiges illinoisensis</name>
    <dbReference type="NCBI Taxonomy" id="197183"/>
    <lineage>
        <taxon>Bacteria</taxon>
        <taxon>Pseudomonadati</taxon>
        <taxon>Pseudomonadota</taxon>
        <taxon>Gammaproteobacteria</taxon>
        <taxon>Moraxellales</taxon>
        <taxon>Moraxellaceae</taxon>
        <taxon>Alkanindiges</taxon>
    </lineage>
</organism>
<evidence type="ECO:0000313" key="1">
    <source>
        <dbReference type="EMBL" id="TEU23356.1"/>
    </source>
</evidence>
<reference evidence="1 2" key="1">
    <citation type="submission" date="2019-03" db="EMBL/GenBank/DDBJ databases">
        <title>Alkanindiges illinoisensis: a potential pathogenic isolated from ascites of a gastric cancer patient with abdominal metastasis.</title>
        <authorList>
            <person name="Hu X."/>
            <person name="Yang B."/>
            <person name="Yan X."/>
            <person name="Lin L."/>
            <person name="Zhao H."/>
            <person name="Zhou F."/>
            <person name="Su B."/>
            <person name="Chen J."/>
            <person name="Rui Y."/>
            <person name="Wang Q."/>
            <person name="Zheng L."/>
        </authorList>
    </citation>
    <scope>NUCLEOTIDE SEQUENCE [LARGE SCALE GENOMIC DNA]</scope>
    <source>
        <strain evidence="1 2">NFYY 23406</strain>
    </source>
</reference>
<evidence type="ECO:0000313" key="2">
    <source>
        <dbReference type="Proteomes" id="UP000297834"/>
    </source>
</evidence>
<proteinExistence type="predicted"/>
<dbReference type="EMBL" id="SNTY01000085">
    <property type="protein sequence ID" value="TEU23356.1"/>
    <property type="molecule type" value="Genomic_DNA"/>
</dbReference>
<keyword evidence="2" id="KW-1185">Reference proteome</keyword>
<name>A0A4Y7X982_9GAMM</name>
<sequence length="88" mass="10456">MNAITINDLTFTDQAERTNRVFAGWFNDSWTEEVDGEECEMYWDEFSALATDKDGNEYRVTWLFKNYKDGRLEDDNLDWDNPESIEVL</sequence>
<comment type="caution">
    <text evidence="1">The sequence shown here is derived from an EMBL/GenBank/DDBJ whole genome shotgun (WGS) entry which is preliminary data.</text>
</comment>
<dbReference type="AlphaFoldDB" id="A0A4Y7X982"/>
<dbReference type="Proteomes" id="UP000297834">
    <property type="component" value="Unassembled WGS sequence"/>
</dbReference>